<protein>
    <submittedName>
        <fullName evidence="1">Uncharacterized protein</fullName>
    </submittedName>
</protein>
<comment type="caution">
    <text evidence="1">The sequence shown here is derived from an EMBL/GenBank/DDBJ whole genome shotgun (WGS) entry which is preliminary data.</text>
</comment>
<evidence type="ECO:0000313" key="1">
    <source>
        <dbReference type="EMBL" id="KKN67480.1"/>
    </source>
</evidence>
<accession>A0A0F9SF34</accession>
<gene>
    <name evidence="1" type="ORF">LCGC14_0460770</name>
</gene>
<sequence>MFKLMWIAQRRKLVPIIPAFLRAAYAEIMWRIQLRTTMRKMRRDLKIWDKIEIPVEAKGTGAAVVKLSIRRK</sequence>
<dbReference type="AlphaFoldDB" id="A0A0F9SF34"/>
<name>A0A0F9SF34_9ZZZZ</name>
<dbReference type="EMBL" id="LAZR01000473">
    <property type="protein sequence ID" value="KKN67480.1"/>
    <property type="molecule type" value="Genomic_DNA"/>
</dbReference>
<reference evidence="1" key="1">
    <citation type="journal article" date="2015" name="Nature">
        <title>Complex archaea that bridge the gap between prokaryotes and eukaryotes.</title>
        <authorList>
            <person name="Spang A."/>
            <person name="Saw J.H."/>
            <person name="Jorgensen S.L."/>
            <person name="Zaremba-Niedzwiedzka K."/>
            <person name="Martijn J."/>
            <person name="Lind A.E."/>
            <person name="van Eijk R."/>
            <person name="Schleper C."/>
            <person name="Guy L."/>
            <person name="Ettema T.J."/>
        </authorList>
    </citation>
    <scope>NUCLEOTIDE SEQUENCE</scope>
</reference>
<organism evidence="1">
    <name type="scientific">marine sediment metagenome</name>
    <dbReference type="NCBI Taxonomy" id="412755"/>
    <lineage>
        <taxon>unclassified sequences</taxon>
        <taxon>metagenomes</taxon>
        <taxon>ecological metagenomes</taxon>
    </lineage>
</organism>
<proteinExistence type="predicted"/>